<feature type="transmembrane region" description="Helical" evidence="4">
    <location>
        <begin position="140"/>
        <end position="156"/>
    </location>
</feature>
<protein>
    <submittedName>
        <fullName evidence="5">Phytosulfokine receptor 1-like</fullName>
    </submittedName>
</protein>
<keyword evidence="4" id="KW-0812">Transmembrane</keyword>
<gene>
    <name evidence="5" type="primary">LOC107819944</name>
</gene>
<organism evidence="5">
    <name type="scientific">Nicotiana tabacum</name>
    <name type="common">Common tobacco</name>
    <dbReference type="NCBI Taxonomy" id="4097"/>
    <lineage>
        <taxon>Eukaryota</taxon>
        <taxon>Viridiplantae</taxon>
        <taxon>Streptophyta</taxon>
        <taxon>Embryophyta</taxon>
        <taxon>Tracheophyta</taxon>
        <taxon>Spermatophyta</taxon>
        <taxon>Magnoliopsida</taxon>
        <taxon>eudicotyledons</taxon>
        <taxon>Gunneridae</taxon>
        <taxon>Pentapetalae</taxon>
        <taxon>asterids</taxon>
        <taxon>lamiids</taxon>
        <taxon>Solanales</taxon>
        <taxon>Solanaceae</taxon>
        <taxon>Nicotianoideae</taxon>
        <taxon>Nicotianeae</taxon>
        <taxon>Nicotiana</taxon>
    </lineage>
</organism>
<comment type="similarity">
    <text evidence="1">Belongs to the RLP family.</text>
</comment>
<accession>A0A1S4CKA9</accession>
<dbReference type="SUPFAM" id="SSF52058">
    <property type="entry name" value="L domain-like"/>
    <property type="match status" value="1"/>
</dbReference>
<dbReference type="Pfam" id="PF00560">
    <property type="entry name" value="LRR_1"/>
    <property type="match status" value="3"/>
</dbReference>
<dbReference type="InterPro" id="IPR032675">
    <property type="entry name" value="LRR_dom_sf"/>
</dbReference>
<dbReference type="FunFam" id="3.80.10.10:FF:000383">
    <property type="entry name" value="Leucine-rich repeat receptor protein kinase EMS1"/>
    <property type="match status" value="1"/>
</dbReference>
<evidence type="ECO:0000313" key="5">
    <source>
        <dbReference type="RefSeq" id="XP_016501628.1"/>
    </source>
</evidence>
<reference evidence="5" key="1">
    <citation type="submission" date="2025-08" db="UniProtKB">
        <authorList>
            <consortium name="RefSeq"/>
        </authorList>
    </citation>
    <scope>IDENTIFICATION</scope>
</reference>
<keyword evidence="4" id="KW-1133">Transmembrane helix</keyword>
<dbReference type="PaxDb" id="4097-A0A1S4CKA9"/>
<dbReference type="STRING" id="4097.A0A1S4CKA9"/>
<dbReference type="PRINTS" id="PR00019">
    <property type="entry name" value="LEURICHRPT"/>
</dbReference>
<dbReference type="SMR" id="A0A1S4CKA9"/>
<dbReference type="InterPro" id="IPR051502">
    <property type="entry name" value="RLP_Defense_Trigger"/>
</dbReference>
<evidence type="ECO:0000256" key="1">
    <source>
        <dbReference type="ARBA" id="ARBA00009592"/>
    </source>
</evidence>
<dbReference type="RefSeq" id="XP_016501628.1">
    <property type="nucleotide sequence ID" value="XM_016646142.1"/>
</dbReference>
<dbReference type="PANTHER" id="PTHR48062:SF6">
    <property type="entry name" value="LEUCINE-RICH REPEAT RECEPTOR PROTEIN KINASE MSL1-LIKE ISOFORM X1"/>
    <property type="match status" value="1"/>
</dbReference>
<name>A0A1S4CKA9_TOBAC</name>
<keyword evidence="2" id="KW-0433">Leucine-rich repeat</keyword>
<dbReference type="OMA" id="WRIAYFW"/>
<evidence type="ECO:0000256" key="3">
    <source>
        <dbReference type="ARBA" id="ARBA00022737"/>
    </source>
</evidence>
<proteinExistence type="inferred from homology"/>
<dbReference type="AlphaFoldDB" id="A0A1S4CKA9"/>
<dbReference type="OrthoDB" id="544346at2759"/>
<dbReference type="Gene3D" id="3.80.10.10">
    <property type="entry name" value="Ribonuclease Inhibitor"/>
    <property type="match status" value="1"/>
</dbReference>
<dbReference type="PANTHER" id="PTHR48062">
    <property type="entry name" value="RECEPTOR-LIKE PROTEIN 14"/>
    <property type="match status" value="1"/>
</dbReference>
<evidence type="ECO:0000256" key="2">
    <source>
        <dbReference type="ARBA" id="ARBA00022614"/>
    </source>
</evidence>
<keyword evidence="3" id="KW-0677">Repeat</keyword>
<keyword evidence="4" id="KW-0472">Membrane</keyword>
<evidence type="ECO:0000256" key="4">
    <source>
        <dbReference type="SAM" id="Phobius"/>
    </source>
</evidence>
<dbReference type="InterPro" id="IPR001611">
    <property type="entry name" value="Leu-rich_rpt"/>
</dbReference>
<dbReference type="KEGG" id="nta:107819944"/>
<sequence length="168" mass="18795">MSGIDLSSNRLTGEIPIELGNLSKIHALNLSHNHLIGRIPESFSYLHEVESLDLSYNSLNESIPVGLLELHPLAVFSVAYNNLSSRVPDFKGQFGTFDKSSYESDLDSMESFYVGFGMSYGAILLGLAAALCFNPYWRRAWFRLVGALMLTSYNFLLDNVVSPFKNCW</sequence>
<feature type="transmembrane region" description="Helical" evidence="4">
    <location>
        <begin position="112"/>
        <end position="133"/>
    </location>
</feature>